<dbReference type="RefSeq" id="WP_038367426.1">
    <property type="nucleotide sequence ID" value="NZ_AZIT01000009.1"/>
</dbReference>
<evidence type="ECO:0008006" key="3">
    <source>
        <dbReference type="Google" id="ProtNLM"/>
    </source>
</evidence>
<dbReference type="AlphaFoldDB" id="W6TX88"/>
<protein>
    <recommendedName>
        <fullName evidence="3">Holin, BlyA family</fullName>
    </recommendedName>
</protein>
<comment type="caution">
    <text evidence="1">The sequence shown here is derived from an EMBL/GenBank/DDBJ whole genome shotgun (WGS) entry which is preliminary data.</text>
</comment>
<organism evidence="1 2">
    <name type="scientific">Borrelia duttonii CR2A</name>
    <dbReference type="NCBI Taxonomy" id="1432657"/>
    <lineage>
        <taxon>Bacteria</taxon>
        <taxon>Pseudomonadati</taxon>
        <taxon>Spirochaetota</taxon>
        <taxon>Spirochaetia</taxon>
        <taxon>Spirochaetales</taxon>
        <taxon>Borreliaceae</taxon>
        <taxon>Borrelia</taxon>
    </lineage>
</organism>
<dbReference type="EMBL" id="AZIT01000009">
    <property type="protein sequence ID" value="ETZ17716.1"/>
    <property type="molecule type" value="Genomic_DNA"/>
</dbReference>
<sequence length="67" mass="7500">MNDINTNNFIQLLLDIDGTKLLIISGLILSTVLLIKPALKDILHILIEKFQSKNKNKQNNNDDGGQI</sequence>
<dbReference type="Proteomes" id="UP000019148">
    <property type="component" value="Unassembled WGS sequence"/>
</dbReference>
<dbReference type="PATRIC" id="fig|1432657.3.peg.1330"/>
<gene>
    <name evidence="1" type="ORF">BDCR2A_01356</name>
</gene>
<dbReference type="Pfam" id="PF05102">
    <property type="entry name" value="Holin_BlyA"/>
    <property type="match status" value="1"/>
</dbReference>
<accession>W6TX88</accession>
<reference evidence="1 2" key="1">
    <citation type="submission" date="2013-12" db="EMBL/GenBank/DDBJ databases">
        <title>Comparative genomics of relapsing fever spirochetes.</title>
        <authorList>
            <person name="Schwan T.G."/>
            <person name="Raffel S.J."/>
            <person name="Porcella S.F."/>
        </authorList>
    </citation>
    <scope>NUCLEOTIDE SEQUENCE [LARGE SCALE GENOMIC DNA]</scope>
    <source>
        <strain evidence="1 2">CR2A</strain>
    </source>
</reference>
<evidence type="ECO:0000313" key="2">
    <source>
        <dbReference type="Proteomes" id="UP000019148"/>
    </source>
</evidence>
<dbReference type="InterPro" id="IPR006493">
    <property type="entry name" value="Holin_BlyA"/>
</dbReference>
<evidence type="ECO:0000313" key="1">
    <source>
        <dbReference type="EMBL" id="ETZ17716.1"/>
    </source>
</evidence>
<name>W6TX88_9SPIR</name>
<proteinExistence type="predicted"/>